<evidence type="ECO:0000256" key="7">
    <source>
        <dbReference type="ARBA" id="ARBA00023136"/>
    </source>
</evidence>
<dbReference type="GO" id="GO:0006508">
    <property type="term" value="P:proteolysis"/>
    <property type="evidence" value="ECO:0007669"/>
    <property type="project" value="UniProtKB-KW"/>
</dbReference>
<evidence type="ECO:0000256" key="2">
    <source>
        <dbReference type="ARBA" id="ARBA00022654"/>
    </source>
</evidence>
<accession>A0A318XNS9</accession>
<reference evidence="9 10" key="1">
    <citation type="submission" date="2018-06" db="EMBL/GenBank/DDBJ databases">
        <title>Genomic Encyclopedia of Type Strains, Phase I: the one thousand microbial genomes (KMG-I) project.</title>
        <authorList>
            <person name="Kyrpides N."/>
        </authorList>
    </citation>
    <scope>NUCLEOTIDE SEQUENCE [LARGE SCALE GENOMIC DNA]</scope>
    <source>
        <strain evidence="9 10">DSM 19573</strain>
    </source>
</reference>
<sequence length="193" mass="21298">MLSKIVKKITDEIVMNVPGITEEKAEQIDYGLYVAFSDSLKLIAVLITALFLGKFEYTVVAAVVFALNKSYLGGAHAKTQVGCLISYFVFIFSSVYICESVDVLYINIFLFIVSGILAALFAPADLVTKPIISERKKKELKIKGSLLLLLLFLVSFFVPVVYSNIISLITLISTINTTPLVYKLTKNKRGGII</sequence>
<evidence type="ECO:0000256" key="5">
    <source>
        <dbReference type="ARBA" id="ARBA00022801"/>
    </source>
</evidence>
<evidence type="ECO:0000256" key="1">
    <source>
        <dbReference type="ARBA" id="ARBA00022475"/>
    </source>
</evidence>
<evidence type="ECO:0000256" key="6">
    <source>
        <dbReference type="ARBA" id="ARBA00022989"/>
    </source>
</evidence>
<gene>
    <name evidence="9" type="ORF">LY28_01047</name>
</gene>
<feature type="transmembrane region" description="Helical" evidence="8">
    <location>
        <begin position="79"/>
        <end position="97"/>
    </location>
</feature>
<keyword evidence="4 8" id="KW-0812">Transmembrane</keyword>
<dbReference type="RefSeq" id="WP_110461115.1">
    <property type="nucleotide sequence ID" value="NZ_QKMR01000005.1"/>
</dbReference>
<organism evidence="9 10">
    <name type="scientific">Ruminiclostridium sufflavum DSM 19573</name>
    <dbReference type="NCBI Taxonomy" id="1121337"/>
    <lineage>
        <taxon>Bacteria</taxon>
        <taxon>Bacillati</taxon>
        <taxon>Bacillota</taxon>
        <taxon>Clostridia</taxon>
        <taxon>Eubacteriales</taxon>
        <taxon>Oscillospiraceae</taxon>
        <taxon>Ruminiclostridium</taxon>
    </lineage>
</organism>
<dbReference type="GO" id="GO:0009372">
    <property type="term" value="P:quorum sensing"/>
    <property type="evidence" value="ECO:0007669"/>
    <property type="project" value="UniProtKB-KW"/>
</dbReference>
<keyword evidence="6 8" id="KW-1133">Transmembrane helix</keyword>
<evidence type="ECO:0000256" key="3">
    <source>
        <dbReference type="ARBA" id="ARBA00022670"/>
    </source>
</evidence>
<proteinExistence type="predicted"/>
<dbReference type="AlphaFoldDB" id="A0A318XNS9"/>
<keyword evidence="2" id="KW-0673">Quorum sensing</keyword>
<feature type="transmembrane region" description="Helical" evidence="8">
    <location>
        <begin position="103"/>
        <end position="124"/>
    </location>
</feature>
<name>A0A318XNS9_9FIRM</name>
<dbReference type="OrthoDB" id="9815055at2"/>
<dbReference type="Proteomes" id="UP000248132">
    <property type="component" value="Unassembled WGS sequence"/>
</dbReference>
<protein>
    <submittedName>
        <fullName evidence="9">Accessory gene regulator B</fullName>
    </submittedName>
</protein>
<evidence type="ECO:0000256" key="8">
    <source>
        <dbReference type="SAM" id="Phobius"/>
    </source>
</evidence>
<dbReference type="GO" id="GO:0016020">
    <property type="term" value="C:membrane"/>
    <property type="evidence" value="ECO:0007669"/>
    <property type="project" value="InterPro"/>
</dbReference>
<keyword evidence="1" id="KW-1003">Cell membrane</keyword>
<evidence type="ECO:0000313" key="10">
    <source>
        <dbReference type="Proteomes" id="UP000248132"/>
    </source>
</evidence>
<feature type="transmembrane region" description="Helical" evidence="8">
    <location>
        <begin position="42"/>
        <end position="67"/>
    </location>
</feature>
<comment type="caution">
    <text evidence="9">The sequence shown here is derived from an EMBL/GenBank/DDBJ whole genome shotgun (WGS) entry which is preliminary data.</text>
</comment>
<keyword evidence="5" id="KW-0378">Hydrolase</keyword>
<dbReference type="InterPro" id="IPR006741">
    <property type="entry name" value="AgrB"/>
</dbReference>
<dbReference type="EMBL" id="QKMR01000005">
    <property type="protein sequence ID" value="PYG88693.1"/>
    <property type="molecule type" value="Genomic_DNA"/>
</dbReference>
<dbReference type="SMART" id="SM00793">
    <property type="entry name" value="AgrB"/>
    <property type="match status" value="1"/>
</dbReference>
<evidence type="ECO:0000313" key="9">
    <source>
        <dbReference type="EMBL" id="PYG88693.1"/>
    </source>
</evidence>
<evidence type="ECO:0000256" key="4">
    <source>
        <dbReference type="ARBA" id="ARBA00022692"/>
    </source>
</evidence>
<keyword evidence="7 8" id="KW-0472">Membrane</keyword>
<keyword evidence="10" id="KW-1185">Reference proteome</keyword>
<dbReference type="Pfam" id="PF04647">
    <property type="entry name" value="AgrB"/>
    <property type="match status" value="1"/>
</dbReference>
<keyword evidence="3" id="KW-0645">Protease</keyword>
<feature type="transmembrane region" description="Helical" evidence="8">
    <location>
        <begin position="145"/>
        <end position="172"/>
    </location>
</feature>
<dbReference type="GO" id="GO:0008233">
    <property type="term" value="F:peptidase activity"/>
    <property type="evidence" value="ECO:0007669"/>
    <property type="project" value="UniProtKB-KW"/>
</dbReference>